<dbReference type="InterPro" id="IPR023186">
    <property type="entry name" value="IUNH"/>
</dbReference>
<dbReference type="GO" id="GO:0008477">
    <property type="term" value="F:purine nucleosidase activity"/>
    <property type="evidence" value="ECO:0007669"/>
    <property type="project" value="TreeGrafter"/>
</dbReference>
<evidence type="ECO:0000313" key="4">
    <source>
        <dbReference type="EMBL" id="MDA5108312.1"/>
    </source>
</evidence>
<dbReference type="GO" id="GO:0005829">
    <property type="term" value="C:cytosol"/>
    <property type="evidence" value="ECO:0007669"/>
    <property type="project" value="TreeGrafter"/>
</dbReference>
<dbReference type="GO" id="GO:0006152">
    <property type="term" value="P:purine nucleoside catabolic process"/>
    <property type="evidence" value="ECO:0007669"/>
    <property type="project" value="TreeGrafter"/>
</dbReference>
<evidence type="ECO:0000256" key="2">
    <source>
        <dbReference type="ARBA" id="ARBA00023295"/>
    </source>
</evidence>
<reference evidence="4" key="1">
    <citation type="submission" date="2022-12" db="EMBL/GenBank/DDBJ databases">
        <title>Draft genome sequence of the thermophilic strain Brevibacillus thermoruber HT42, isolated from Los Humeros, Puebla, Mexico, with biotechnological potential.</title>
        <authorList>
            <person name="Lara Sanchez J."/>
            <person name="Solis Palacios R."/>
            <person name="Bustos Baena A.S."/>
            <person name="Ruz Baez A.E."/>
            <person name="Espinosa Luna G."/>
            <person name="Oliart Ros R.M."/>
        </authorList>
    </citation>
    <scope>NUCLEOTIDE SEQUENCE</scope>
    <source>
        <strain evidence="4">HT42</strain>
    </source>
</reference>
<keyword evidence="5" id="KW-1185">Reference proteome</keyword>
<accession>A0A9X3TPW8</accession>
<dbReference type="PANTHER" id="PTHR12304:SF4">
    <property type="entry name" value="URIDINE NUCLEOSIDASE"/>
    <property type="match status" value="1"/>
</dbReference>
<dbReference type="RefSeq" id="WP_029097698.1">
    <property type="nucleotide sequence ID" value="NZ_JAPYYP010000007.1"/>
</dbReference>
<protein>
    <submittedName>
        <fullName evidence="4">Nucleoside hydrolase</fullName>
    </submittedName>
</protein>
<dbReference type="Pfam" id="PF01156">
    <property type="entry name" value="IU_nuc_hydro"/>
    <property type="match status" value="1"/>
</dbReference>
<dbReference type="EMBL" id="JAPYYP010000007">
    <property type="protein sequence ID" value="MDA5108312.1"/>
    <property type="molecule type" value="Genomic_DNA"/>
</dbReference>
<evidence type="ECO:0000256" key="1">
    <source>
        <dbReference type="ARBA" id="ARBA00022801"/>
    </source>
</evidence>
<dbReference type="Proteomes" id="UP001151071">
    <property type="component" value="Unassembled WGS sequence"/>
</dbReference>
<dbReference type="CDD" id="cd02650">
    <property type="entry name" value="nuc_hydro_CaPnhB"/>
    <property type="match status" value="1"/>
</dbReference>
<organism evidence="4 5">
    <name type="scientific">Brevibacillus thermoruber</name>
    <dbReference type="NCBI Taxonomy" id="33942"/>
    <lineage>
        <taxon>Bacteria</taxon>
        <taxon>Bacillati</taxon>
        <taxon>Bacillota</taxon>
        <taxon>Bacilli</taxon>
        <taxon>Bacillales</taxon>
        <taxon>Paenibacillaceae</taxon>
        <taxon>Brevibacillus</taxon>
    </lineage>
</organism>
<gene>
    <name evidence="4" type="ORF">O3V59_08060</name>
</gene>
<proteinExistence type="predicted"/>
<name>A0A9X3TPW8_9BACL</name>
<feature type="domain" description="Inosine/uridine-preferring nucleoside hydrolase" evidence="3">
    <location>
        <begin position="5"/>
        <end position="301"/>
    </location>
</feature>
<evidence type="ECO:0000313" key="5">
    <source>
        <dbReference type="Proteomes" id="UP001151071"/>
    </source>
</evidence>
<dbReference type="AlphaFoldDB" id="A0A9X3TPW8"/>
<dbReference type="Gene3D" id="3.90.245.10">
    <property type="entry name" value="Ribonucleoside hydrolase-like"/>
    <property type="match status" value="1"/>
</dbReference>
<sequence>MREKVILDVDTGIDDALAISYAVHATELDVLGVTTTFGNIAVEEATRNTLQLLELLDAAHIPVFQGAAKPLFRELKEKAKLFHGENGLGNVQLPPPRTAARQASAAHFLISAIKAHPHEVTVVTVGSLTNLALAIMAAPEIVPLVKRAVVMGGAVTVPGNRTPVAEANICADPEAAAYVFQSGLPITLVGLDVTMQTLLTRDHLQEWRRRDTPVSRFFADICSFYMEAYARAGHVRGCALHDPLAVGAVIDPTFVTSVPMHVQVDTSGGLSDGRTIGDRRPQPAAPPNVDVCLEVDAGRFVEHFLQNVMFRCDG</sequence>
<keyword evidence="1 4" id="KW-0378">Hydrolase</keyword>
<dbReference type="PANTHER" id="PTHR12304">
    <property type="entry name" value="INOSINE-URIDINE PREFERRING NUCLEOSIDE HYDROLASE"/>
    <property type="match status" value="1"/>
</dbReference>
<comment type="caution">
    <text evidence="4">The sequence shown here is derived from an EMBL/GenBank/DDBJ whole genome shotgun (WGS) entry which is preliminary data.</text>
</comment>
<keyword evidence="2" id="KW-0326">Glycosidase</keyword>
<dbReference type="SUPFAM" id="SSF53590">
    <property type="entry name" value="Nucleoside hydrolase"/>
    <property type="match status" value="1"/>
</dbReference>
<evidence type="ECO:0000259" key="3">
    <source>
        <dbReference type="Pfam" id="PF01156"/>
    </source>
</evidence>
<dbReference type="InterPro" id="IPR001910">
    <property type="entry name" value="Inosine/uridine_hydrolase_dom"/>
</dbReference>
<dbReference type="InterPro" id="IPR036452">
    <property type="entry name" value="Ribo_hydro-like"/>
</dbReference>